<dbReference type="STRING" id="526218.Sterm_0033"/>
<dbReference type="Proteomes" id="UP000000845">
    <property type="component" value="Chromosome"/>
</dbReference>
<organism evidence="3 4">
    <name type="scientific">Sebaldella termitidis (strain ATCC 33386 / NCTC 11300)</name>
    <dbReference type="NCBI Taxonomy" id="526218"/>
    <lineage>
        <taxon>Bacteria</taxon>
        <taxon>Fusobacteriati</taxon>
        <taxon>Fusobacteriota</taxon>
        <taxon>Fusobacteriia</taxon>
        <taxon>Fusobacteriales</taxon>
        <taxon>Leptotrichiaceae</taxon>
        <taxon>Sebaldella</taxon>
    </lineage>
</organism>
<dbReference type="GO" id="GO:0009401">
    <property type="term" value="P:phosphoenolpyruvate-dependent sugar phosphotransferase system"/>
    <property type="evidence" value="ECO:0007669"/>
    <property type="project" value="InterPro"/>
</dbReference>
<dbReference type="eggNOG" id="COG3414">
    <property type="taxonomic scope" value="Bacteria"/>
</dbReference>
<evidence type="ECO:0000313" key="3">
    <source>
        <dbReference type="EMBL" id="ACZ06921.1"/>
    </source>
</evidence>
<dbReference type="InterPro" id="IPR036095">
    <property type="entry name" value="PTS_EIIB-like_sf"/>
</dbReference>
<dbReference type="Gene3D" id="3.40.50.2300">
    <property type="match status" value="1"/>
</dbReference>
<proteinExistence type="predicted"/>
<dbReference type="EMBL" id="CP001739">
    <property type="protein sequence ID" value="ACZ06921.1"/>
    <property type="molecule type" value="Genomic_DNA"/>
</dbReference>
<accession>D1AIV9</accession>
<dbReference type="GO" id="GO:0008982">
    <property type="term" value="F:protein-N(PI)-phosphohistidine-sugar phosphotransferase activity"/>
    <property type="evidence" value="ECO:0007669"/>
    <property type="project" value="InterPro"/>
</dbReference>
<dbReference type="PROSITE" id="PS51099">
    <property type="entry name" value="PTS_EIIB_TYPE_2"/>
    <property type="match status" value="1"/>
</dbReference>
<keyword evidence="1" id="KW-0808">Transferase</keyword>
<evidence type="ECO:0000313" key="4">
    <source>
        <dbReference type="Proteomes" id="UP000000845"/>
    </source>
</evidence>
<feature type="domain" description="PTS EIIB type-2" evidence="2">
    <location>
        <begin position="4"/>
        <end position="94"/>
    </location>
</feature>
<gene>
    <name evidence="3" type="ordered locus">Sterm_0033</name>
</gene>
<dbReference type="CDD" id="cd05566">
    <property type="entry name" value="PTS_IIB_galactitol"/>
    <property type="match status" value="1"/>
</dbReference>
<dbReference type="AlphaFoldDB" id="D1AIV9"/>
<reference evidence="4" key="1">
    <citation type="submission" date="2009-09" db="EMBL/GenBank/DDBJ databases">
        <title>The complete chromosome of Sebaldella termitidis ATCC 33386.</title>
        <authorList>
            <consortium name="US DOE Joint Genome Institute (JGI-PGF)"/>
            <person name="Lucas S."/>
            <person name="Copeland A."/>
            <person name="Lapidus A."/>
            <person name="Glavina del Rio T."/>
            <person name="Dalin E."/>
            <person name="Tice H."/>
            <person name="Bruce D."/>
            <person name="Goodwin L."/>
            <person name="Pitluck S."/>
            <person name="Kyrpides N."/>
            <person name="Mavromatis K."/>
            <person name="Ivanova N."/>
            <person name="Mikhailova N."/>
            <person name="Sims D."/>
            <person name="Meincke L."/>
            <person name="Brettin T."/>
            <person name="Detter J.C."/>
            <person name="Han C."/>
            <person name="Larimer F."/>
            <person name="Land M."/>
            <person name="Hauser L."/>
            <person name="Markowitz V."/>
            <person name="Cheng J.F."/>
            <person name="Hugenholtz P."/>
            <person name="Woyke T."/>
            <person name="Wu D."/>
            <person name="Eisen J.A."/>
        </authorList>
    </citation>
    <scope>NUCLEOTIDE SEQUENCE [LARGE SCALE GENOMIC DNA]</scope>
    <source>
        <strain evidence="4">ATCC 33386 / NCTC 11300</strain>
    </source>
</reference>
<evidence type="ECO:0000259" key="2">
    <source>
        <dbReference type="PROSITE" id="PS51099"/>
    </source>
</evidence>
<dbReference type="SUPFAM" id="SSF52794">
    <property type="entry name" value="PTS system IIB component-like"/>
    <property type="match status" value="1"/>
</dbReference>
<evidence type="ECO:0000256" key="1">
    <source>
        <dbReference type="ARBA" id="ARBA00022679"/>
    </source>
</evidence>
<dbReference type="Pfam" id="PF02302">
    <property type="entry name" value="PTS_IIB"/>
    <property type="match status" value="1"/>
</dbReference>
<reference evidence="3 4" key="2">
    <citation type="journal article" date="2010" name="Stand. Genomic Sci.">
        <title>Complete genome sequence of Sebaldella termitidis type strain (NCTC 11300).</title>
        <authorList>
            <person name="Harmon-Smith M."/>
            <person name="Celia L."/>
            <person name="Chertkov O."/>
            <person name="Lapidus A."/>
            <person name="Copeland A."/>
            <person name="Glavina Del Rio T."/>
            <person name="Nolan M."/>
            <person name="Lucas S."/>
            <person name="Tice H."/>
            <person name="Cheng J.F."/>
            <person name="Han C."/>
            <person name="Detter J.C."/>
            <person name="Bruce D."/>
            <person name="Goodwin L."/>
            <person name="Pitluck S."/>
            <person name="Pati A."/>
            <person name="Liolios K."/>
            <person name="Ivanova N."/>
            <person name="Mavromatis K."/>
            <person name="Mikhailova N."/>
            <person name="Chen A."/>
            <person name="Palaniappan K."/>
            <person name="Land M."/>
            <person name="Hauser L."/>
            <person name="Chang Y.J."/>
            <person name="Jeffries C.D."/>
            <person name="Brettin T."/>
            <person name="Goker M."/>
            <person name="Beck B."/>
            <person name="Bristow J."/>
            <person name="Eisen J.A."/>
            <person name="Markowitz V."/>
            <person name="Hugenholtz P."/>
            <person name="Kyrpides N.C."/>
            <person name="Klenk H.P."/>
            <person name="Chen F."/>
        </authorList>
    </citation>
    <scope>NUCLEOTIDE SEQUENCE [LARGE SCALE GENOMIC DNA]</scope>
    <source>
        <strain evidence="4">ATCC 33386 / NCTC 11300</strain>
    </source>
</reference>
<keyword evidence="4" id="KW-1185">Reference proteome</keyword>
<dbReference type="KEGG" id="str:Sterm_0033"/>
<dbReference type="HOGENOM" id="CLU_159248_3_1_0"/>
<sequence length="94" mass="10156">MGKKKIMVACGTGIATSTVVVNKMSTLLKERGVDVDIQQCKVAELPYKTDNVDLIVTTTAYTSKKDIPVIVAVSFLTGIGVDKDLDKIIEILNK</sequence>
<protein>
    <submittedName>
        <fullName evidence="3">Phosphotransferase system lactose/cellobiose-specific IIB subunit</fullName>
    </submittedName>
</protein>
<name>D1AIV9_SEBTE</name>
<dbReference type="RefSeq" id="WP_012859521.1">
    <property type="nucleotide sequence ID" value="NC_013517.1"/>
</dbReference>
<dbReference type="InterPro" id="IPR003501">
    <property type="entry name" value="PTS_EIIB_2/3"/>
</dbReference>
<dbReference type="InterPro" id="IPR013011">
    <property type="entry name" value="PTS_EIIB_2"/>
</dbReference>